<keyword evidence="4 10" id="KW-0812">Transmembrane</keyword>
<sequence length="656" mass="74207">MELIEIILLLTIILLSSNIIHHYVPVIPDSLIQVTLGCLLAVIFGFNIHLSSDWFLLLFIAPLLFNDGRRFPKDDLWELRWPIFANSILLVFITMILGGLVIYKMIPSMPLPVAFALAAILSPTDPIAVESIAKKAKLPKNILHLVNGESLINDASGLIGFKYAVAATVYGSFSLKGAVTDFFYISIVGGVIGIITMLFILFIRKFLYEKGLTNVPFNIVSQIASPFLIYMLAEEVFHASGVIAVVTAGIIYHLKSSKSNASSAELDIMSEHTWDVIIYLLNGIVFIILGIEVPFAMGTVVKSMQFNTWISIGYAIITWLVLLIIRIAWIMIYEAFTTFISEHRFAPIDIKTAVIAGLSGVRGAITMAGVLSIPFVTNQGIPFPDRALILFIASIVIILSLLAAVIILPLIPSDNNQVIEYNNNNYWNEGKTRIYMLNFAIDSIKKHSAEDKHISNVIIDQYQMIIKQFSMTHISKMEKDIRLAAIKYEKVAIKKLMAQGQISKKMINAVNYEINHREIKNLNQSNQSNAKLELVSSYQTLKLWLFKQNNDEEINKQMRKILIKINSYTIENLKQLYNKYDEDVVETIIDEYLNYNEALKTSPINYDARYRKIRVRALGAQRIAIQELLNDEKIDWKTASDLRQEINYLENLELDS</sequence>
<dbReference type="InterPro" id="IPR018422">
    <property type="entry name" value="Cation/H_exchanger_CPA1"/>
</dbReference>
<comment type="subcellular location">
    <subcellularLocation>
        <location evidence="1">Cell membrane</location>
        <topology evidence="1">Multi-pass membrane protein</topology>
    </subcellularLocation>
</comment>
<evidence type="ECO:0000259" key="11">
    <source>
        <dbReference type="Pfam" id="PF00999"/>
    </source>
</evidence>
<dbReference type="EMBL" id="QUBG01000006">
    <property type="protein sequence ID" value="TPR43202.1"/>
    <property type="molecule type" value="Genomic_DNA"/>
</dbReference>
<feature type="transmembrane region" description="Helical" evidence="10">
    <location>
        <begin position="6"/>
        <end position="24"/>
    </location>
</feature>
<keyword evidence="8 10" id="KW-0472">Membrane</keyword>
<feature type="transmembrane region" description="Helical" evidence="10">
    <location>
        <begin position="388"/>
        <end position="411"/>
    </location>
</feature>
<evidence type="ECO:0000256" key="8">
    <source>
        <dbReference type="ARBA" id="ARBA00023136"/>
    </source>
</evidence>
<dbReference type="Gene3D" id="6.10.140.1330">
    <property type="match status" value="1"/>
</dbReference>
<dbReference type="InterPro" id="IPR006153">
    <property type="entry name" value="Cation/H_exchanger_TM"/>
</dbReference>
<dbReference type="AlphaFoldDB" id="A0A9Q8ILK3"/>
<dbReference type="PANTHER" id="PTHR10110:SF86">
    <property type="entry name" value="SODIUM_HYDROGEN EXCHANGER 7"/>
    <property type="match status" value="1"/>
</dbReference>
<keyword evidence="6" id="KW-0915">Sodium</keyword>
<proteinExistence type="predicted"/>
<feature type="transmembrane region" description="Helical" evidence="10">
    <location>
        <begin position="182"/>
        <end position="203"/>
    </location>
</feature>
<accession>A0A9Q8ILK3</accession>
<keyword evidence="5 10" id="KW-1133">Transmembrane helix</keyword>
<evidence type="ECO:0000256" key="5">
    <source>
        <dbReference type="ARBA" id="ARBA00022989"/>
    </source>
</evidence>
<dbReference type="RefSeq" id="WP_140934569.1">
    <property type="nucleotide sequence ID" value="NZ_QUBF01000006.1"/>
</dbReference>
<evidence type="ECO:0000256" key="4">
    <source>
        <dbReference type="ARBA" id="ARBA00022692"/>
    </source>
</evidence>
<keyword evidence="9" id="KW-0739">Sodium transport</keyword>
<evidence type="ECO:0000313" key="13">
    <source>
        <dbReference type="Proteomes" id="UP000784700"/>
    </source>
</evidence>
<dbReference type="GeneID" id="58108771"/>
<feature type="transmembrane region" description="Helical" evidence="10">
    <location>
        <begin position="83"/>
        <end position="103"/>
    </location>
</feature>
<evidence type="ECO:0000256" key="9">
    <source>
        <dbReference type="ARBA" id="ARBA00023201"/>
    </source>
</evidence>
<dbReference type="PANTHER" id="PTHR10110">
    <property type="entry name" value="SODIUM/HYDROGEN EXCHANGER"/>
    <property type="match status" value="1"/>
</dbReference>
<evidence type="ECO:0000256" key="3">
    <source>
        <dbReference type="ARBA" id="ARBA00022475"/>
    </source>
</evidence>
<dbReference type="Proteomes" id="UP000784700">
    <property type="component" value="Unassembled WGS sequence"/>
</dbReference>
<feature type="transmembrane region" description="Helical" evidence="10">
    <location>
        <begin position="309"/>
        <end position="332"/>
    </location>
</feature>
<keyword evidence="2" id="KW-0813">Transport</keyword>
<protein>
    <submittedName>
        <fullName evidence="12">Sodium:proton antiporter</fullName>
    </submittedName>
</protein>
<evidence type="ECO:0000256" key="7">
    <source>
        <dbReference type="ARBA" id="ARBA00023065"/>
    </source>
</evidence>
<evidence type="ECO:0000256" key="6">
    <source>
        <dbReference type="ARBA" id="ARBA00023053"/>
    </source>
</evidence>
<organism evidence="12 13">
    <name type="scientific">Apilactobacillus micheneri</name>
    <dbReference type="NCBI Taxonomy" id="1899430"/>
    <lineage>
        <taxon>Bacteria</taxon>
        <taxon>Bacillati</taxon>
        <taxon>Bacillota</taxon>
        <taxon>Bacilli</taxon>
        <taxon>Lactobacillales</taxon>
        <taxon>Lactobacillaceae</taxon>
        <taxon>Apilactobacillus</taxon>
    </lineage>
</organism>
<dbReference type="GO" id="GO:0015386">
    <property type="term" value="F:potassium:proton antiporter activity"/>
    <property type="evidence" value="ECO:0007669"/>
    <property type="project" value="TreeGrafter"/>
</dbReference>
<feature type="transmembrane region" description="Helical" evidence="10">
    <location>
        <begin position="353"/>
        <end position="376"/>
    </location>
</feature>
<dbReference type="Pfam" id="PF00999">
    <property type="entry name" value="Na_H_Exchanger"/>
    <property type="match status" value="1"/>
</dbReference>
<dbReference type="GO" id="GO:0051453">
    <property type="term" value="P:regulation of intracellular pH"/>
    <property type="evidence" value="ECO:0007669"/>
    <property type="project" value="TreeGrafter"/>
</dbReference>
<keyword evidence="3" id="KW-1003">Cell membrane</keyword>
<keyword evidence="7" id="KW-0406">Ion transport</keyword>
<evidence type="ECO:0000313" key="12">
    <source>
        <dbReference type="EMBL" id="TPR43202.1"/>
    </source>
</evidence>
<dbReference type="GO" id="GO:0098719">
    <property type="term" value="P:sodium ion import across plasma membrane"/>
    <property type="evidence" value="ECO:0007669"/>
    <property type="project" value="TreeGrafter"/>
</dbReference>
<feature type="transmembrane region" description="Helical" evidence="10">
    <location>
        <begin position="276"/>
        <end position="297"/>
    </location>
</feature>
<comment type="caution">
    <text evidence="12">The sequence shown here is derived from an EMBL/GenBank/DDBJ whole genome shotgun (WGS) entry which is preliminary data.</text>
</comment>
<evidence type="ECO:0000256" key="2">
    <source>
        <dbReference type="ARBA" id="ARBA00022448"/>
    </source>
</evidence>
<reference evidence="12" key="1">
    <citation type="submission" date="2018-08" db="EMBL/GenBank/DDBJ databases">
        <title>Comparative genomics of wild bee and flower associated Lactobacillus reveals potential adaptation to the bee host.</title>
        <authorList>
            <person name="Vuong H.Q."/>
            <person name="Mcfrederick Q.S."/>
        </authorList>
    </citation>
    <scope>NUCLEOTIDE SEQUENCE</scope>
    <source>
        <strain evidence="12">HV_63</strain>
    </source>
</reference>
<feature type="transmembrane region" description="Helical" evidence="10">
    <location>
        <begin position="239"/>
        <end position="255"/>
    </location>
</feature>
<gene>
    <name evidence="12" type="ORF">DY130_05850</name>
</gene>
<dbReference type="GO" id="GO:0005886">
    <property type="term" value="C:plasma membrane"/>
    <property type="evidence" value="ECO:0007669"/>
    <property type="project" value="UniProtKB-SubCell"/>
</dbReference>
<evidence type="ECO:0000256" key="10">
    <source>
        <dbReference type="SAM" id="Phobius"/>
    </source>
</evidence>
<feature type="domain" description="Cation/H+ exchanger transmembrane" evidence="11">
    <location>
        <begin position="12"/>
        <end position="409"/>
    </location>
</feature>
<evidence type="ECO:0000256" key="1">
    <source>
        <dbReference type="ARBA" id="ARBA00004651"/>
    </source>
</evidence>
<dbReference type="GO" id="GO:0015385">
    <property type="term" value="F:sodium:proton antiporter activity"/>
    <property type="evidence" value="ECO:0007669"/>
    <property type="project" value="InterPro"/>
</dbReference>
<name>A0A9Q8ILK3_9LACO</name>